<protein>
    <submittedName>
        <fullName evidence="2">DUF4268 domain-containing protein</fullName>
    </submittedName>
</protein>
<dbReference type="Gene3D" id="3.40.1350.10">
    <property type="match status" value="1"/>
</dbReference>
<sequence length="310" mass="35701">MNMKLVKQKQISPRKMWQNEQFDFTPWLVEHIEELSETIGLDLEVIGREVSVGPYSADILAKDNDSNNYVVIENQLEKTNHDHLGKSITYASALNAKTIVWIATDFTEEHKKAFDWLNDNTNEDLAFWAIQLELWQVGEDTASMRFNIVCRPNSDIKTIKNKSNAESETTKTQLAYWTKFRDKLLATKKFSSARTPRPQYWFDVTLGRSGVVLSNTCNAQKSIVGVRLYIRNSVAEIIVPALEARKEEINKALGCEPEWFPNTNAMDKTISLQYQTNLSDPEKVEEALDWQVKYTIIFHDVFSKEIKAIK</sequence>
<evidence type="ECO:0000259" key="1">
    <source>
        <dbReference type="Pfam" id="PF14088"/>
    </source>
</evidence>
<evidence type="ECO:0000313" key="2">
    <source>
        <dbReference type="EMBL" id="MBE6269467.1"/>
    </source>
</evidence>
<gene>
    <name evidence="2" type="ORF">E7101_00720</name>
</gene>
<accession>A0A9D5NZC8</accession>
<dbReference type="AlphaFoldDB" id="A0A9D5NZC8"/>
<evidence type="ECO:0000313" key="3">
    <source>
        <dbReference type="Proteomes" id="UP000806522"/>
    </source>
</evidence>
<dbReference type="EMBL" id="SUYC01000001">
    <property type="protein sequence ID" value="MBE6269467.1"/>
    <property type="molecule type" value="Genomic_DNA"/>
</dbReference>
<feature type="domain" description="DUF4268" evidence="1">
    <location>
        <begin position="173"/>
        <end position="304"/>
    </location>
</feature>
<proteinExistence type="predicted"/>
<dbReference type="GO" id="GO:0003676">
    <property type="term" value="F:nucleic acid binding"/>
    <property type="evidence" value="ECO:0007669"/>
    <property type="project" value="InterPro"/>
</dbReference>
<dbReference type="Proteomes" id="UP000806522">
    <property type="component" value="Unassembled WGS sequence"/>
</dbReference>
<dbReference type="InterPro" id="IPR011856">
    <property type="entry name" value="tRNA_endonuc-like_dom_sf"/>
</dbReference>
<dbReference type="Pfam" id="PF14088">
    <property type="entry name" value="DUF4268"/>
    <property type="match status" value="1"/>
</dbReference>
<reference evidence="2" key="1">
    <citation type="submission" date="2019-04" db="EMBL/GenBank/DDBJ databases">
        <title>Evolution of Biomass-Degrading Anaerobic Consortia Revealed by Metagenomics.</title>
        <authorList>
            <person name="Peng X."/>
        </authorList>
    </citation>
    <scope>NUCLEOTIDE SEQUENCE</scope>
    <source>
        <strain evidence="2">SIG140</strain>
    </source>
</reference>
<name>A0A9D5NZC8_XYLRU</name>
<dbReference type="InterPro" id="IPR025364">
    <property type="entry name" value="DUF4268"/>
</dbReference>
<organism evidence="2 3">
    <name type="scientific">Xylanibacter ruminicola</name>
    <name type="common">Prevotella ruminicola</name>
    <dbReference type="NCBI Taxonomy" id="839"/>
    <lineage>
        <taxon>Bacteria</taxon>
        <taxon>Pseudomonadati</taxon>
        <taxon>Bacteroidota</taxon>
        <taxon>Bacteroidia</taxon>
        <taxon>Bacteroidales</taxon>
        <taxon>Prevotellaceae</taxon>
        <taxon>Xylanibacter</taxon>
    </lineage>
</organism>
<comment type="caution">
    <text evidence="2">The sequence shown here is derived from an EMBL/GenBank/DDBJ whole genome shotgun (WGS) entry which is preliminary data.</text>
</comment>